<protein>
    <recommendedName>
        <fullName evidence="2">Alpha glucuronidase N-terminal domain-containing protein</fullName>
    </recommendedName>
</protein>
<sequence>MVGKDDYPGVLRAARDLQRDIQKVTGKAPQWHTSAAASDVIIVGTLGRHPLIDELARQGRIDTRALAGQWEGFLIQAVEDPLPGVQRALVIAGSDKRGSIYGIYTLSEQIGVSPWHW</sequence>
<evidence type="ECO:0000256" key="1">
    <source>
        <dbReference type="ARBA" id="ARBA00022801"/>
    </source>
</evidence>
<proteinExistence type="predicted"/>
<evidence type="ECO:0000259" key="2">
    <source>
        <dbReference type="Pfam" id="PF03648"/>
    </source>
</evidence>
<dbReference type="Pfam" id="PF03648">
    <property type="entry name" value="Glyco_hydro_67N"/>
    <property type="match status" value="1"/>
</dbReference>
<feature type="domain" description="Alpha glucuronidase N-terminal" evidence="2">
    <location>
        <begin position="8"/>
        <end position="106"/>
    </location>
</feature>
<accession>A0ABM8C0L3</accession>
<dbReference type="PANTHER" id="PTHR37842:SF2">
    <property type="entry name" value="GYLCOSYL HYDROLASE 115 C-TERMINAL DOMAIN-CONTAINING PROTEIN"/>
    <property type="match status" value="1"/>
</dbReference>
<dbReference type="InterPro" id="IPR005154">
    <property type="entry name" value="Glyco_hydro_67_aGlcAse_N"/>
</dbReference>
<keyword evidence="1" id="KW-0378">Hydrolase</keyword>
<dbReference type="Proteomes" id="UP001163336">
    <property type="component" value="Chromosome"/>
</dbReference>
<dbReference type="EMBL" id="AP026966">
    <property type="protein sequence ID" value="BDT56702.1"/>
    <property type="molecule type" value="Genomic_DNA"/>
</dbReference>
<dbReference type="PANTHER" id="PTHR37842">
    <property type="match status" value="1"/>
</dbReference>
<dbReference type="Gene3D" id="3.30.379.10">
    <property type="entry name" value="Chitobiase/beta-hexosaminidase domain 2-like"/>
    <property type="match status" value="1"/>
</dbReference>
<dbReference type="InterPro" id="IPR029018">
    <property type="entry name" value="Hex-like_dom2"/>
</dbReference>
<evidence type="ECO:0000313" key="3">
    <source>
        <dbReference type="EMBL" id="BDT56702.1"/>
    </source>
</evidence>
<organism evidence="3 4">
    <name type="scientific">Massilia varians</name>
    <dbReference type="NCBI Taxonomy" id="457921"/>
    <lineage>
        <taxon>Bacteria</taxon>
        <taxon>Pseudomonadati</taxon>
        <taxon>Pseudomonadota</taxon>
        <taxon>Betaproteobacteria</taxon>
        <taxon>Burkholderiales</taxon>
        <taxon>Oxalobacteraceae</taxon>
        <taxon>Telluria group</taxon>
        <taxon>Massilia</taxon>
    </lineage>
</organism>
<gene>
    <name evidence="3" type="ORF">MasN3_01960</name>
</gene>
<name>A0ABM8C0L3_9BURK</name>
<keyword evidence="4" id="KW-1185">Reference proteome</keyword>
<reference evidence="3" key="1">
    <citation type="submission" date="2022-11" db="EMBL/GenBank/DDBJ databases">
        <title>Isolation and characterization of PLA-degrading bacterium Massilia sp. from Antarctic soil.</title>
        <authorList>
            <person name="Sato K."/>
            <person name="Gomez-Fuentes C."/>
            <person name="Ahmad S.A."/>
            <person name="Zulkharnain A."/>
        </authorList>
    </citation>
    <scope>NUCLEOTIDE SEQUENCE</scope>
    <source>
        <strain evidence="3">N-3</strain>
    </source>
</reference>
<evidence type="ECO:0000313" key="4">
    <source>
        <dbReference type="Proteomes" id="UP001163336"/>
    </source>
</evidence>
<dbReference type="SUPFAM" id="SSF55545">
    <property type="entry name" value="beta-N-acetylhexosaminidase-like domain"/>
    <property type="match status" value="1"/>
</dbReference>